<keyword evidence="1" id="KW-0732">Signal</keyword>
<keyword evidence="3" id="KW-1185">Reference proteome</keyword>
<dbReference type="InterPro" id="IPR023614">
    <property type="entry name" value="Porin_dom_sf"/>
</dbReference>
<feature type="signal peptide" evidence="1">
    <location>
        <begin position="1"/>
        <end position="28"/>
    </location>
</feature>
<dbReference type="Proteomes" id="UP000738431">
    <property type="component" value="Chromosome"/>
</dbReference>
<organism evidence="2 3">
    <name type="scientific">Actomonas aquatica</name>
    <dbReference type="NCBI Taxonomy" id="2866162"/>
    <lineage>
        <taxon>Bacteria</taxon>
        <taxon>Pseudomonadati</taxon>
        <taxon>Verrucomicrobiota</taxon>
        <taxon>Opitutia</taxon>
        <taxon>Opitutales</taxon>
        <taxon>Opitutaceae</taxon>
        <taxon>Actomonas</taxon>
    </lineage>
</organism>
<dbReference type="EMBL" id="CP139781">
    <property type="protein sequence ID" value="WRQ87564.1"/>
    <property type="molecule type" value="Genomic_DNA"/>
</dbReference>
<dbReference type="Gene3D" id="2.40.160.10">
    <property type="entry name" value="Porin"/>
    <property type="match status" value="1"/>
</dbReference>
<evidence type="ECO:0000256" key="1">
    <source>
        <dbReference type="SAM" id="SignalP"/>
    </source>
</evidence>
<sequence>MWNSTSSRAATMAVALLLSASTPWTAAAATDDGEIAALREQIRQLDAKLRALEAQPTPAPVPVATSATATATVDRRGLVVTSADRSYALRIRPRIQVDAHWFPDAADGATDLTLRRVRPVVEGQAGPLKWRFMPELAGTVRILDAWGDVQVTPHSFVRIGKIKTAVGYERLQSFSKTLFLERGLPSTLTATRDLGLQWHATSGGVLDWSLGVTSGALDDTDLSANANLSSGDFDLEARLALQPFRPSKDHPLAGLTLGLAAQTGTEQVTIADADRDRRIRYRTSGRNTFFRYADGVTIDGDRTRLNAFLSYYAGPFGFLTEWVRSSYDVSRLGPAQTIDTDAWTAQFGWVVTGESASYGGFRPARPFDPAQGQWGGLELGLRFHTLRGDEAAFAGDATERFARTGSVQNATAWGAAANWVLTDNLLIGLNWETTSFSGAGTARADEQVILSRLQIDF</sequence>
<evidence type="ECO:0000313" key="2">
    <source>
        <dbReference type="EMBL" id="WRQ87564.1"/>
    </source>
</evidence>
<feature type="chain" id="PRO_5047314194" evidence="1">
    <location>
        <begin position="29"/>
        <end position="457"/>
    </location>
</feature>
<accession>A0ABZ1CAE5</accession>
<reference evidence="2 3" key="1">
    <citation type="submission" date="2023-12" db="EMBL/GenBank/DDBJ databases">
        <title>Description of an unclassified Opitutus bacterium of Verrucomicrobiota.</title>
        <authorList>
            <person name="Zhang D.-F."/>
        </authorList>
    </citation>
    <scope>NUCLEOTIDE SEQUENCE [LARGE SCALE GENOMIC DNA]</scope>
    <source>
        <strain evidence="2 3">WL0086</strain>
    </source>
</reference>
<evidence type="ECO:0000313" key="3">
    <source>
        <dbReference type="Proteomes" id="UP000738431"/>
    </source>
</evidence>
<gene>
    <name evidence="2" type="ORF">K1X11_022340</name>
</gene>
<dbReference type="Pfam" id="PF07396">
    <property type="entry name" value="Porin_O_P"/>
    <property type="match status" value="1"/>
</dbReference>
<protein>
    <submittedName>
        <fullName evidence="2">Porin</fullName>
    </submittedName>
</protein>
<dbReference type="InterPro" id="IPR010870">
    <property type="entry name" value="Porin_O/P"/>
</dbReference>
<name>A0ABZ1CAE5_9BACT</name>
<dbReference type="RefSeq" id="WP_221030275.1">
    <property type="nucleotide sequence ID" value="NZ_CP139781.1"/>
</dbReference>
<proteinExistence type="predicted"/>